<reference evidence="3" key="2">
    <citation type="submission" date="2023-05" db="EMBL/GenBank/DDBJ databases">
        <authorList>
            <consortium name="Lawrence Berkeley National Laboratory"/>
            <person name="Steindorff A."/>
            <person name="Hensen N."/>
            <person name="Bonometti L."/>
            <person name="Westerberg I."/>
            <person name="Brannstrom I.O."/>
            <person name="Guillou S."/>
            <person name="Cros-Aarteil S."/>
            <person name="Calhoun S."/>
            <person name="Haridas S."/>
            <person name="Kuo A."/>
            <person name="Mondo S."/>
            <person name="Pangilinan J."/>
            <person name="Riley R."/>
            <person name="Labutti K."/>
            <person name="Andreopoulos B."/>
            <person name="Lipzen A."/>
            <person name="Chen C."/>
            <person name="Yanf M."/>
            <person name="Daum C."/>
            <person name="Ng V."/>
            <person name="Clum A."/>
            <person name="Ohm R."/>
            <person name="Martin F."/>
            <person name="Silar P."/>
            <person name="Natvig D."/>
            <person name="Lalanne C."/>
            <person name="Gautier V."/>
            <person name="Ament-Velasquez S.L."/>
            <person name="Kruys A."/>
            <person name="Hutchinson M.I."/>
            <person name="Powell A.J."/>
            <person name="Barry K."/>
            <person name="Miller A.N."/>
            <person name="Grigoriev I.V."/>
            <person name="Debuchy R."/>
            <person name="Gladieux P."/>
            <person name="Thoren M.H."/>
            <person name="Johannesson H."/>
        </authorList>
    </citation>
    <scope>NUCLEOTIDE SEQUENCE</scope>
    <source>
        <strain evidence="3">PSN309</strain>
    </source>
</reference>
<feature type="transmembrane region" description="Helical" evidence="2">
    <location>
        <begin position="51"/>
        <end position="71"/>
    </location>
</feature>
<evidence type="ECO:0000313" key="4">
    <source>
        <dbReference type="Proteomes" id="UP001302126"/>
    </source>
</evidence>
<dbReference type="EMBL" id="MU864492">
    <property type="protein sequence ID" value="KAK4184373.1"/>
    <property type="molecule type" value="Genomic_DNA"/>
</dbReference>
<evidence type="ECO:0000313" key="3">
    <source>
        <dbReference type="EMBL" id="KAK4184373.1"/>
    </source>
</evidence>
<feature type="region of interest" description="Disordered" evidence="1">
    <location>
        <begin position="133"/>
        <end position="153"/>
    </location>
</feature>
<evidence type="ECO:0000256" key="1">
    <source>
        <dbReference type="SAM" id="MobiDB-lite"/>
    </source>
</evidence>
<keyword evidence="2" id="KW-1133">Transmembrane helix</keyword>
<gene>
    <name evidence="3" type="ORF">QBC35DRAFT_59274</name>
</gene>
<feature type="transmembrane region" description="Helical" evidence="2">
    <location>
        <begin position="172"/>
        <end position="193"/>
    </location>
</feature>
<feature type="transmembrane region" description="Helical" evidence="2">
    <location>
        <begin position="92"/>
        <end position="118"/>
    </location>
</feature>
<evidence type="ECO:0008006" key="5">
    <source>
        <dbReference type="Google" id="ProtNLM"/>
    </source>
</evidence>
<feature type="compositionally biased region" description="Low complexity" evidence="1">
    <location>
        <begin position="133"/>
        <end position="148"/>
    </location>
</feature>
<dbReference type="Proteomes" id="UP001302126">
    <property type="component" value="Unassembled WGS sequence"/>
</dbReference>
<organism evidence="3 4">
    <name type="scientific">Podospora australis</name>
    <dbReference type="NCBI Taxonomy" id="1536484"/>
    <lineage>
        <taxon>Eukaryota</taxon>
        <taxon>Fungi</taxon>
        <taxon>Dikarya</taxon>
        <taxon>Ascomycota</taxon>
        <taxon>Pezizomycotina</taxon>
        <taxon>Sordariomycetes</taxon>
        <taxon>Sordariomycetidae</taxon>
        <taxon>Sordariales</taxon>
        <taxon>Podosporaceae</taxon>
        <taxon>Podospora</taxon>
    </lineage>
</organism>
<proteinExistence type="predicted"/>
<accession>A0AAN7AEM0</accession>
<protein>
    <recommendedName>
        <fullName evidence="5">MARVEL domain-containing protein</fullName>
    </recommendedName>
</protein>
<name>A0AAN7AEM0_9PEZI</name>
<sequence length="247" mass="26174">MESTTFSKPPPPHISPPGMYYTKLAFRVIQFTLSIAMLGCAGSIISTGIWAIGSLIVVAPVTVVSFCWALAEGICIVVRAGHRGIHPGANVALDLLLWLAFIILTVVLFLVGVATTVISDVYSGGNDWSGYNRDSGSSSSPYGGSSSSSRDRYNYDNEVDKQLEAVAAKGQALIGLGATLVILHFVTFVIACYETNVRNRKKHTTVVIQQAPAAPLPGHPGNPVTYGVAPVSDSPAYGYAPNNYQKA</sequence>
<evidence type="ECO:0000256" key="2">
    <source>
        <dbReference type="SAM" id="Phobius"/>
    </source>
</evidence>
<keyword evidence="2" id="KW-0472">Membrane</keyword>
<reference evidence="3" key="1">
    <citation type="journal article" date="2023" name="Mol. Phylogenet. Evol.">
        <title>Genome-scale phylogeny and comparative genomics of the fungal order Sordariales.</title>
        <authorList>
            <person name="Hensen N."/>
            <person name="Bonometti L."/>
            <person name="Westerberg I."/>
            <person name="Brannstrom I.O."/>
            <person name="Guillou S."/>
            <person name="Cros-Aarteil S."/>
            <person name="Calhoun S."/>
            <person name="Haridas S."/>
            <person name="Kuo A."/>
            <person name="Mondo S."/>
            <person name="Pangilinan J."/>
            <person name="Riley R."/>
            <person name="LaButti K."/>
            <person name="Andreopoulos B."/>
            <person name="Lipzen A."/>
            <person name="Chen C."/>
            <person name="Yan M."/>
            <person name="Daum C."/>
            <person name="Ng V."/>
            <person name="Clum A."/>
            <person name="Steindorff A."/>
            <person name="Ohm R.A."/>
            <person name="Martin F."/>
            <person name="Silar P."/>
            <person name="Natvig D.O."/>
            <person name="Lalanne C."/>
            <person name="Gautier V."/>
            <person name="Ament-Velasquez S.L."/>
            <person name="Kruys A."/>
            <person name="Hutchinson M.I."/>
            <person name="Powell A.J."/>
            <person name="Barry K."/>
            <person name="Miller A.N."/>
            <person name="Grigoriev I.V."/>
            <person name="Debuchy R."/>
            <person name="Gladieux P."/>
            <person name="Hiltunen Thoren M."/>
            <person name="Johannesson H."/>
        </authorList>
    </citation>
    <scope>NUCLEOTIDE SEQUENCE</scope>
    <source>
        <strain evidence="3">PSN309</strain>
    </source>
</reference>
<keyword evidence="2" id="KW-0812">Transmembrane</keyword>
<keyword evidence="4" id="KW-1185">Reference proteome</keyword>
<comment type="caution">
    <text evidence="3">The sequence shown here is derived from an EMBL/GenBank/DDBJ whole genome shotgun (WGS) entry which is preliminary data.</text>
</comment>
<dbReference type="AlphaFoldDB" id="A0AAN7AEM0"/>
<feature type="transmembrane region" description="Helical" evidence="2">
    <location>
        <begin position="24"/>
        <end position="45"/>
    </location>
</feature>